<keyword evidence="2" id="KW-1185">Reference proteome</keyword>
<reference evidence="1 2" key="1">
    <citation type="submission" date="2019-11" db="EMBL/GenBank/DDBJ databases">
        <authorList>
            <person name="Li J."/>
        </authorList>
    </citation>
    <scope>NUCLEOTIDE SEQUENCE [LARGE SCALE GENOMIC DNA]</scope>
    <source>
        <strain evidence="1 2">J4</strain>
    </source>
</reference>
<dbReference type="OrthoDB" id="2853114at2"/>
<dbReference type="Gene3D" id="3.90.20.10">
    <property type="match status" value="1"/>
</dbReference>
<name>A0A6G1X5E6_9BACI</name>
<evidence type="ECO:0000313" key="2">
    <source>
        <dbReference type="Proteomes" id="UP000480185"/>
    </source>
</evidence>
<sequence>MEELLKKFSEQLLNEMDKRFEKVDRRFDEVDQRFEKVDQQFEKVDQRLSLLENDTKDLKEGQREMKEILKHHMTLHAEGFTNLHKYIKKVDHKVERLQKEQKPH</sequence>
<dbReference type="RefSeq" id="WP_153728015.1">
    <property type="nucleotide sequence ID" value="NZ_WJNH01000003.1"/>
</dbReference>
<evidence type="ECO:0000313" key="1">
    <source>
        <dbReference type="EMBL" id="MRG86100.1"/>
    </source>
</evidence>
<comment type="caution">
    <text evidence="1">The sequence shown here is derived from an EMBL/GenBank/DDBJ whole genome shotgun (WGS) entry which is preliminary data.</text>
</comment>
<dbReference type="EMBL" id="WJNH01000003">
    <property type="protein sequence ID" value="MRG86100.1"/>
    <property type="molecule type" value="Genomic_DNA"/>
</dbReference>
<proteinExistence type="predicted"/>
<organism evidence="1 2">
    <name type="scientific">Salinibacillus xinjiangensis</name>
    <dbReference type="NCBI Taxonomy" id="1229268"/>
    <lineage>
        <taxon>Bacteria</taxon>
        <taxon>Bacillati</taxon>
        <taxon>Bacillota</taxon>
        <taxon>Bacilli</taxon>
        <taxon>Bacillales</taxon>
        <taxon>Bacillaceae</taxon>
        <taxon>Salinibacillus</taxon>
    </lineage>
</organism>
<protein>
    <submittedName>
        <fullName evidence="1">Uncharacterized protein</fullName>
    </submittedName>
</protein>
<dbReference type="Proteomes" id="UP000480185">
    <property type="component" value="Unassembled WGS sequence"/>
</dbReference>
<gene>
    <name evidence="1" type="ORF">GH754_07155</name>
</gene>
<dbReference type="AlphaFoldDB" id="A0A6G1X5E6"/>
<accession>A0A6G1X5E6</accession>